<dbReference type="Gene3D" id="3.40.50.1460">
    <property type="match status" value="1"/>
</dbReference>
<dbReference type="KEGG" id="nja:NSJP_1860"/>
<evidence type="ECO:0000313" key="2">
    <source>
        <dbReference type="EMBL" id="SLM48032.1"/>
    </source>
</evidence>
<feature type="compositionally biased region" description="Polar residues" evidence="1">
    <location>
        <begin position="1"/>
        <end position="13"/>
    </location>
</feature>
<organism evidence="2 3">
    <name type="scientific">Nitrospira japonica</name>
    <dbReference type="NCBI Taxonomy" id="1325564"/>
    <lineage>
        <taxon>Bacteria</taxon>
        <taxon>Pseudomonadati</taxon>
        <taxon>Nitrospirota</taxon>
        <taxon>Nitrospiria</taxon>
        <taxon>Nitrospirales</taxon>
        <taxon>Nitrospiraceae</taxon>
        <taxon>Nitrospira</taxon>
    </lineage>
</organism>
<feature type="compositionally biased region" description="Low complexity" evidence="1">
    <location>
        <begin position="254"/>
        <end position="284"/>
    </location>
</feature>
<feature type="compositionally biased region" description="Low complexity" evidence="1">
    <location>
        <begin position="295"/>
        <end position="306"/>
    </location>
</feature>
<dbReference type="STRING" id="1325564.NSJP_1860"/>
<dbReference type="EMBL" id="LT828648">
    <property type="protein sequence ID" value="SLM48032.1"/>
    <property type="molecule type" value="Genomic_DNA"/>
</dbReference>
<evidence type="ECO:0000313" key="3">
    <source>
        <dbReference type="Proteomes" id="UP000192042"/>
    </source>
</evidence>
<feature type="region of interest" description="Disordered" evidence="1">
    <location>
        <begin position="1"/>
        <end position="23"/>
    </location>
</feature>
<accession>A0A1W1I4W4</accession>
<name>A0A1W1I4W4_9BACT</name>
<feature type="compositionally biased region" description="Pro residues" evidence="1">
    <location>
        <begin position="285"/>
        <end position="294"/>
    </location>
</feature>
<dbReference type="AlphaFoldDB" id="A0A1W1I4W4"/>
<sequence>MSESRSPQASDEPTITEHGGPVKSRFGCARMRIFGITTIVRQPQRDPWAFLPRVTGQALAWLSLFLLTSCGLFASRDGLGTGYYLPLTVHVRMAPIIGEAQLTYQDVCGTAKVLPIGTMLTTAIKRKSGLVFEKVMLEEKAGVVVDGYEDVSLGLLNADVNAYRKANKSYPATVEIGLDFAFTTADGTVLYNKKLKSMAKGEVETTDTSCDVTGLDSVAQAAVDKVTDGMAKQLGTSAKIATFSEARASGTAAASSSTASAPPSPLAAAAVQAAPAVAAQSSTPSSPPPAPPQTTPSTPKAAPAVPDVEPATITFRAIILDENRNQLLHTGEVFSVEIEIKNEGPADASGLEIQVSGTPELIDQIPDVLSVGDLAAGGAKRLSVEGKIGTVKEETQAELVLTMRSRSPLDRLPSSKKFVVAMKPDTVPEATASPVDVDQLPKQALKVKQPKAVGIAIGVGQFRESGVQRVRHAAHDAEVVAAYWQGVVGISADRVRRLTDSHALKGDLTEVFEDWLLKQADSGTVAYVYLSGRGTVDASTGAVSIVPFDGTPSSSARLYSLRRLNEALARSPVQFAIVILDLSLESTAVKDGVSPVSPVWEQTGQGTEKIMWMVGNRSVQEAHPYDLGQHGLFTYEILNGLGGPADFNQDGIVLAGELCTYAKGRVFKAARERFGNEQEPLCIPLPGKGAEVRLQPVSRLK</sequence>
<dbReference type="Proteomes" id="UP000192042">
    <property type="component" value="Chromosome I"/>
</dbReference>
<reference evidence="2 3" key="1">
    <citation type="submission" date="2017-03" db="EMBL/GenBank/DDBJ databases">
        <authorList>
            <person name="Afonso C.L."/>
            <person name="Miller P.J."/>
            <person name="Scott M.A."/>
            <person name="Spackman E."/>
            <person name="Goraichik I."/>
            <person name="Dimitrov K.M."/>
            <person name="Suarez D.L."/>
            <person name="Swayne D.E."/>
        </authorList>
    </citation>
    <scope>NUCLEOTIDE SEQUENCE [LARGE SCALE GENOMIC DNA]</scope>
    <source>
        <strain evidence="2">Genome sequencing of Nitrospira japonica strain NJ11</strain>
    </source>
</reference>
<keyword evidence="3" id="KW-1185">Reference proteome</keyword>
<feature type="region of interest" description="Disordered" evidence="1">
    <location>
        <begin position="254"/>
        <end position="306"/>
    </location>
</feature>
<evidence type="ECO:0000256" key="1">
    <source>
        <dbReference type="SAM" id="MobiDB-lite"/>
    </source>
</evidence>
<gene>
    <name evidence="2" type="ORF">NSJP_1860</name>
</gene>
<proteinExistence type="predicted"/>
<protein>
    <submittedName>
        <fullName evidence="2">Uncharacterized protein</fullName>
    </submittedName>
</protein>